<evidence type="ECO:0000313" key="2">
    <source>
        <dbReference type="EMBL" id="MBE9118136.1"/>
    </source>
</evidence>
<feature type="domain" description="Peptidoglycan binding-like" evidence="1">
    <location>
        <begin position="23"/>
        <end position="79"/>
    </location>
</feature>
<comment type="caution">
    <text evidence="2">The sequence shown here is derived from an EMBL/GenBank/DDBJ whole genome shotgun (WGS) entry which is preliminary data.</text>
</comment>
<dbReference type="EMBL" id="JADEWZ010000038">
    <property type="protein sequence ID" value="MBE9118136.1"/>
    <property type="molecule type" value="Genomic_DNA"/>
</dbReference>
<reference evidence="2" key="1">
    <citation type="submission" date="2020-10" db="EMBL/GenBank/DDBJ databases">
        <authorList>
            <person name="Castelo-Branco R."/>
            <person name="Eusebio N."/>
            <person name="Adriana R."/>
            <person name="Vieira A."/>
            <person name="Brugerolle De Fraissinette N."/>
            <person name="Rezende De Castro R."/>
            <person name="Schneider M.P."/>
            <person name="Vasconcelos V."/>
            <person name="Leao P.N."/>
        </authorList>
    </citation>
    <scope>NUCLEOTIDE SEQUENCE</scope>
    <source>
        <strain evidence="2">LEGE 07157</strain>
    </source>
</reference>
<dbReference type="Pfam" id="PF01471">
    <property type="entry name" value="PG_binding_1"/>
    <property type="match status" value="2"/>
</dbReference>
<organism evidence="2 3">
    <name type="scientific">Lusitaniella coriacea LEGE 07157</name>
    <dbReference type="NCBI Taxonomy" id="945747"/>
    <lineage>
        <taxon>Bacteria</taxon>
        <taxon>Bacillati</taxon>
        <taxon>Cyanobacteriota</taxon>
        <taxon>Cyanophyceae</taxon>
        <taxon>Spirulinales</taxon>
        <taxon>Lusitaniellaceae</taxon>
        <taxon>Lusitaniella</taxon>
    </lineage>
</organism>
<dbReference type="InterPro" id="IPR036366">
    <property type="entry name" value="PGBDSf"/>
</dbReference>
<feature type="domain" description="Peptidoglycan binding-like" evidence="1">
    <location>
        <begin position="95"/>
        <end position="151"/>
    </location>
</feature>
<sequence length="156" mass="17268">MTANTQTTTTALFQKPILKHGSSGAEVVELQRLLAHWGYYYGLFDGIFNDIVEDAVKAYQHRVFLEEDGIVGSLTWKALYTGAPVNMPVLRRGSSGDAVRTLQNVLYLNGYYPYIIDGIFGPLTEVAVRSFQTDSGLVPDGIVGPRTWHALSKAYH</sequence>
<dbReference type="RefSeq" id="WP_194031223.1">
    <property type="nucleotide sequence ID" value="NZ_JADEWZ010000038.1"/>
</dbReference>
<proteinExistence type="predicted"/>
<dbReference type="AlphaFoldDB" id="A0A8J7E1Z7"/>
<dbReference type="Gene3D" id="1.10.101.10">
    <property type="entry name" value="PGBD-like superfamily/PGBD"/>
    <property type="match status" value="2"/>
</dbReference>
<name>A0A8J7E1Z7_9CYAN</name>
<evidence type="ECO:0000259" key="1">
    <source>
        <dbReference type="Pfam" id="PF01471"/>
    </source>
</evidence>
<evidence type="ECO:0000313" key="3">
    <source>
        <dbReference type="Proteomes" id="UP000654482"/>
    </source>
</evidence>
<dbReference type="InterPro" id="IPR036365">
    <property type="entry name" value="PGBD-like_sf"/>
</dbReference>
<protein>
    <submittedName>
        <fullName evidence="2">Peptidoglycan-binding protein</fullName>
    </submittedName>
</protein>
<keyword evidence="3" id="KW-1185">Reference proteome</keyword>
<dbReference type="SUPFAM" id="SSF47090">
    <property type="entry name" value="PGBD-like"/>
    <property type="match status" value="2"/>
</dbReference>
<dbReference type="InterPro" id="IPR002477">
    <property type="entry name" value="Peptidoglycan-bd-like"/>
</dbReference>
<dbReference type="Proteomes" id="UP000654482">
    <property type="component" value="Unassembled WGS sequence"/>
</dbReference>
<accession>A0A8J7E1Z7</accession>
<gene>
    <name evidence="2" type="ORF">IQ249_19770</name>
</gene>